<evidence type="ECO:0008006" key="3">
    <source>
        <dbReference type="Google" id="ProtNLM"/>
    </source>
</evidence>
<dbReference type="EMBL" id="JAGUCN010000011">
    <property type="protein sequence ID" value="MBS2211856.1"/>
    <property type="molecule type" value="Genomic_DNA"/>
</dbReference>
<organism evidence="1 2">
    <name type="scientific">Carboxylicivirga mesophila</name>
    <dbReference type="NCBI Taxonomy" id="1166478"/>
    <lineage>
        <taxon>Bacteria</taxon>
        <taxon>Pseudomonadati</taxon>
        <taxon>Bacteroidota</taxon>
        <taxon>Bacteroidia</taxon>
        <taxon>Marinilabiliales</taxon>
        <taxon>Marinilabiliaceae</taxon>
        <taxon>Carboxylicivirga</taxon>
    </lineage>
</organism>
<dbReference type="SUPFAM" id="SSF48452">
    <property type="entry name" value="TPR-like"/>
    <property type="match status" value="1"/>
</dbReference>
<evidence type="ECO:0000313" key="1">
    <source>
        <dbReference type="EMBL" id="MBS2211856.1"/>
    </source>
</evidence>
<sequence>MQQLYRTILITLIITAGFGMPSVLKAQSNIDSLIVQRQYLTAFEQLNECSQLSSVDCILKKVDLALNYYLNSYYHRAFSFIDLRPGEDLEQLRIEKAFGATPIAFQIDSTLLELQEKFPEDSRITKALGDFYNRIYQDFGERWGLSSEQLLEKSNNYYQEAYGNGVYDYYSLYALGYYQSLFQNYFEAQNWFLRSLKIRPNEPLTNYSLAVTYLFDGLPQKGVEYATRAFHSYNDSLNKSDAARITGILLLKTQRTKEALSFFQKSDSLHANYRPTMLYLVVASLQLGNDSLIVENGYKALKSDLYAPQVPEELNSLFTKEEKQALLYLIYQRALEDNSNDMEACGNIHFHYGKLLFTEGHKQKAKRMIKKARENFLVIFDDSHQVFEAIEQTLKHIKEAP</sequence>
<name>A0ABS5KA86_9BACT</name>
<dbReference type="Gene3D" id="1.25.40.10">
    <property type="entry name" value="Tetratricopeptide repeat domain"/>
    <property type="match status" value="1"/>
</dbReference>
<proteinExistence type="predicted"/>
<comment type="caution">
    <text evidence="1">The sequence shown here is derived from an EMBL/GenBank/DDBJ whole genome shotgun (WGS) entry which is preliminary data.</text>
</comment>
<accession>A0ABS5KA86</accession>
<dbReference type="InterPro" id="IPR011990">
    <property type="entry name" value="TPR-like_helical_dom_sf"/>
</dbReference>
<reference evidence="1 2" key="1">
    <citation type="journal article" date="2014" name="Int. J. Syst. Evol. Microbiol.">
        <title>Carboxylicivirga gen. nov. in the family Marinilabiliaceae with two novel species, Carboxylicivirga mesophila sp. nov. and Carboxylicivirga taeanensis sp. nov., and reclassification of Cytophaga fermentans as Saccharicrinis fermentans gen. nov., comb. nov.</title>
        <authorList>
            <person name="Yang S.H."/>
            <person name="Seo H.S."/>
            <person name="Woo J.H."/>
            <person name="Oh H.M."/>
            <person name="Jang H."/>
            <person name="Lee J.H."/>
            <person name="Kim S.J."/>
            <person name="Kwon K.K."/>
        </authorList>
    </citation>
    <scope>NUCLEOTIDE SEQUENCE [LARGE SCALE GENOMIC DNA]</scope>
    <source>
        <strain evidence="1 2">JCM 18290</strain>
    </source>
</reference>
<protein>
    <recommendedName>
        <fullName evidence="3">Tetratricopeptide repeat protein</fullName>
    </recommendedName>
</protein>
<dbReference type="Proteomes" id="UP000721861">
    <property type="component" value="Unassembled WGS sequence"/>
</dbReference>
<gene>
    <name evidence="1" type="ORF">KEM09_10595</name>
</gene>
<evidence type="ECO:0000313" key="2">
    <source>
        <dbReference type="Proteomes" id="UP000721861"/>
    </source>
</evidence>
<dbReference type="RefSeq" id="WP_212228163.1">
    <property type="nucleotide sequence ID" value="NZ_JAGUCN010000011.1"/>
</dbReference>
<keyword evidence="2" id="KW-1185">Reference proteome</keyword>